<dbReference type="Pfam" id="PF02321">
    <property type="entry name" value="OEP"/>
    <property type="match status" value="2"/>
</dbReference>
<keyword evidence="6" id="KW-0472">Membrane</keyword>
<keyword evidence="9" id="KW-1185">Reference proteome</keyword>
<dbReference type="PANTHER" id="PTHR30026:SF20">
    <property type="entry name" value="OUTER MEMBRANE PROTEIN TOLC"/>
    <property type="match status" value="1"/>
</dbReference>
<keyword evidence="3" id="KW-0813">Transport</keyword>
<sequence>MIPEDPNLLSWLKASDCVCKKARRFRHWSIRCMLLAGVTLPAYAAVDELGLLASETGPLLLLETAVDSALARNRKLDSAFRRTEQAQEKIDAVKTQQYPRLGIKAGVRDHLIDQHFTVDRGALGDYPVIGPLPGENVDITTNYGVVGFTEASIEQPLTQLYSAAIAVDHSEMQKLQSDADYSRTRQRTILNVKQAYYAILRTQADIRSARESVVFLKELSRVTHNYVTQGEAYDYEALEVDSRLAHATHNVKALSNRLIGEKQDLNHLMDVPLNRPFKVQMVVPSHRSLPNRDVIETAAIRNNASITEARYGVESARLALKAKESEYIPDVALTASYVRLYDVEFIPEEEAYVGIEMAWDIYDWGRKSSEASARKAEIYNAENRLQDTRNQVLLAVDRAYRQWYDARSLIAVTRLSETAAESKRDVQWNRYQQREALLDDVLKAQTALQRAKTEHYRAILGAYSAMASIENLVGDG</sequence>
<evidence type="ECO:0000256" key="6">
    <source>
        <dbReference type="ARBA" id="ARBA00023136"/>
    </source>
</evidence>
<dbReference type="InterPro" id="IPR003423">
    <property type="entry name" value="OMP_efflux"/>
</dbReference>
<protein>
    <submittedName>
        <fullName evidence="8">Outer membrane efflux protein BepC</fullName>
    </submittedName>
</protein>
<keyword evidence="5" id="KW-0812">Transmembrane</keyword>
<dbReference type="GO" id="GO:1990281">
    <property type="term" value="C:efflux pump complex"/>
    <property type="evidence" value="ECO:0007669"/>
    <property type="project" value="TreeGrafter"/>
</dbReference>
<dbReference type="Gene3D" id="1.20.1600.10">
    <property type="entry name" value="Outer membrane efflux proteins (OEP)"/>
    <property type="match status" value="1"/>
</dbReference>
<evidence type="ECO:0000313" key="8">
    <source>
        <dbReference type="EMBL" id="CAA0106954.1"/>
    </source>
</evidence>
<reference evidence="8 9" key="1">
    <citation type="submission" date="2019-11" db="EMBL/GenBank/DDBJ databases">
        <authorList>
            <person name="Holert J."/>
        </authorList>
    </citation>
    <scope>NUCLEOTIDE SEQUENCE [LARGE SCALE GENOMIC DNA]</scope>
    <source>
        <strain evidence="8">SB11_3</strain>
    </source>
</reference>
<evidence type="ECO:0000256" key="7">
    <source>
        <dbReference type="ARBA" id="ARBA00023237"/>
    </source>
</evidence>
<dbReference type="Proteomes" id="UP000441399">
    <property type="component" value="Unassembled WGS sequence"/>
</dbReference>
<dbReference type="InterPro" id="IPR051906">
    <property type="entry name" value="TolC-like"/>
</dbReference>
<keyword evidence="7" id="KW-0998">Cell outer membrane</keyword>
<evidence type="ECO:0000256" key="3">
    <source>
        <dbReference type="ARBA" id="ARBA00022448"/>
    </source>
</evidence>
<dbReference type="GO" id="GO:0009279">
    <property type="term" value="C:cell outer membrane"/>
    <property type="evidence" value="ECO:0007669"/>
    <property type="project" value="UniProtKB-SubCell"/>
</dbReference>
<keyword evidence="4" id="KW-1134">Transmembrane beta strand</keyword>
<evidence type="ECO:0000256" key="1">
    <source>
        <dbReference type="ARBA" id="ARBA00004442"/>
    </source>
</evidence>
<dbReference type="GO" id="GO:0015562">
    <property type="term" value="F:efflux transmembrane transporter activity"/>
    <property type="evidence" value="ECO:0007669"/>
    <property type="project" value="InterPro"/>
</dbReference>
<comment type="subcellular location">
    <subcellularLocation>
        <location evidence="1">Cell outer membrane</location>
    </subcellularLocation>
</comment>
<accession>A0A5S9PQW8</accession>
<dbReference type="SUPFAM" id="SSF56954">
    <property type="entry name" value="Outer membrane efflux proteins (OEP)"/>
    <property type="match status" value="1"/>
</dbReference>
<proteinExistence type="inferred from homology"/>
<comment type="similarity">
    <text evidence="2">Belongs to the outer membrane factor (OMF) (TC 1.B.17) family.</text>
</comment>
<dbReference type="GO" id="GO:0015288">
    <property type="term" value="F:porin activity"/>
    <property type="evidence" value="ECO:0007669"/>
    <property type="project" value="TreeGrafter"/>
</dbReference>
<organism evidence="8 9">
    <name type="scientific">BD1-7 clade bacterium</name>
    <dbReference type="NCBI Taxonomy" id="2029982"/>
    <lineage>
        <taxon>Bacteria</taxon>
        <taxon>Pseudomonadati</taxon>
        <taxon>Pseudomonadota</taxon>
        <taxon>Gammaproteobacteria</taxon>
        <taxon>Cellvibrionales</taxon>
        <taxon>Spongiibacteraceae</taxon>
        <taxon>BD1-7 clade</taxon>
    </lineage>
</organism>
<gene>
    <name evidence="8" type="primary">bepC_1</name>
    <name evidence="8" type="ORF">OPDIPICF_01127</name>
</gene>
<evidence type="ECO:0000256" key="2">
    <source>
        <dbReference type="ARBA" id="ARBA00007613"/>
    </source>
</evidence>
<evidence type="ECO:0000313" key="9">
    <source>
        <dbReference type="Proteomes" id="UP000441399"/>
    </source>
</evidence>
<evidence type="ECO:0000256" key="4">
    <source>
        <dbReference type="ARBA" id="ARBA00022452"/>
    </source>
</evidence>
<dbReference type="AlphaFoldDB" id="A0A5S9PQW8"/>
<name>A0A5S9PQW8_9GAMM</name>
<dbReference type="PANTHER" id="PTHR30026">
    <property type="entry name" value="OUTER MEMBRANE PROTEIN TOLC"/>
    <property type="match status" value="1"/>
</dbReference>
<evidence type="ECO:0000256" key="5">
    <source>
        <dbReference type="ARBA" id="ARBA00022692"/>
    </source>
</evidence>
<dbReference type="EMBL" id="CACSIO010000012">
    <property type="protein sequence ID" value="CAA0106954.1"/>
    <property type="molecule type" value="Genomic_DNA"/>
</dbReference>